<keyword evidence="3" id="KW-1185">Reference proteome</keyword>
<dbReference type="Proteomes" id="UP000530928">
    <property type="component" value="Unassembled WGS sequence"/>
</dbReference>
<gene>
    <name evidence="2" type="ORF">HNR30_006975</name>
</gene>
<accession>A0A7W0CQZ8</accession>
<evidence type="ECO:0000313" key="2">
    <source>
        <dbReference type="EMBL" id="MBA2895589.1"/>
    </source>
</evidence>
<dbReference type="Gene3D" id="1.10.4030.10">
    <property type="entry name" value="Porin chaperone SurA, peptide-binding domain"/>
    <property type="match status" value="1"/>
</dbReference>
<sequence>MKSIRVAGVAIAAGIALTACSQPVEAGAAAVVGQDRISSSALNQEVRAYSAALERAKINPSQLGVPLNQFVLQRMVTEARFQQLSAKYQVAISEAEVDTALKNPGQMQTPEMNLLAKGLDPADPRGFIRAELGVYKIIDQLGGANNQQAMQKIQEEFNSIRVAFNPRYGTYDGQQQTFVDTGRFGKLTSVQQQPQQPPQG</sequence>
<dbReference type="AlphaFoldDB" id="A0A7W0CQZ8"/>
<evidence type="ECO:0000256" key="1">
    <source>
        <dbReference type="SAM" id="SignalP"/>
    </source>
</evidence>
<proteinExistence type="predicted"/>
<protein>
    <submittedName>
        <fullName evidence="2">Peptidyl-prolyl cis-trans isomerase SurA</fullName>
        <ecNumber evidence="2">5.2.1.8</ecNumber>
    </submittedName>
</protein>
<reference evidence="2 3" key="1">
    <citation type="submission" date="2020-07" db="EMBL/GenBank/DDBJ databases">
        <title>Genomic Encyclopedia of Type Strains, Phase IV (KMG-IV): sequencing the most valuable type-strain genomes for metagenomic binning, comparative biology and taxonomic classification.</title>
        <authorList>
            <person name="Goeker M."/>
        </authorList>
    </citation>
    <scope>NUCLEOTIDE SEQUENCE [LARGE SCALE GENOMIC DNA]</scope>
    <source>
        <strain evidence="2 3">DSM 45533</strain>
    </source>
</reference>
<name>A0A7W0CQZ8_9ACTN</name>
<feature type="signal peptide" evidence="1">
    <location>
        <begin position="1"/>
        <end position="21"/>
    </location>
</feature>
<comment type="caution">
    <text evidence="2">The sequence shown here is derived from an EMBL/GenBank/DDBJ whole genome shotgun (WGS) entry which is preliminary data.</text>
</comment>
<keyword evidence="2" id="KW-0413">Isomerase</keyword>
<dbReference type="EC" id="5.2.1.8" evidence="2"/>
<feature type="chain" id="PRO_5038897921" evidence="1">
    <location>
        <begin position="22"/>
        <end position="200"/>
    </location>
</feature>
<dbReference type="EMBL" id="JACDUR010000007">
    <property type="protein sequence ID" value="MBA2895589.1"/>
    <property type="molecule type" value="Genomic_DNA"/>
</dbReference>
<dbReference type="SUPFAM" id="SSF109998">
    <property type="entry name" value="Triger factor/SurA peptide-binding domain-like"/>
    <property type="match status" value="1"/>
</dbReference>
<evidence type="ECO:0000313" key="3">
    <source>
        <dbReference type="Proteomes" id="UP000530928"/>
    </source>
</evidence>
<dbReference type="InterPro" id="IPR027304">
    <property type="entry name" value="Trigger_fact/SurA_dom_sf"/>
</dbReference>
<dbReference type="Pfam" id="PF13624">
    <property type="entry name" value="SurA_N_3"/>
    <property type="match status" value="1"/>
</dbReference>
<keyword evidence="1" id="KW-0732">Signal</keyword>
<organism evidence="2 3">
    <name type="scientific">Nonomuraea soli</name>
    <dbReference type="NCBI Taxonomy" id="1032476"/>
    <lineage>
        <taxon>Bacteria</taxon>
        <taxon>Bacillati</taxon>
        <taxon>Actinomycetota</taxon>
        <taxon>Actinomycetes</taxon>
        <taxon>Streptosporangiales</taxon>
        <taxon>Streptosporangiaceae</taxon>
        <taxon>Nonomuraea</taxon>
    </lineage>
</organism>
<dbReference type="GO" id="GO:0003755">
    <property type="term" value="F:peptidyl-prolyl cis-trans isomerase activity"/>
    <property type="evidence" value="ECO:0007669"/>
    <property type="project" value="UniProtKB-EC"/>
</dbReference>
<dbReference type="PROSITE" id="PS51257">
    <property type="entry name" value="PROKAR_LIPOPROTEIN"/>
    <property type="match status" value="1"/>
</dbReference>